<accession>A0AAV6FEE3</accession>
<evidence type="ECO:0000256" key="5">
    <source>
        <dbReference type="SAM" id="SignalP"/>
    </source>
</evidence>
<comment type="subcellular location">
    <subcellularLocation>
        <location evidence="1">Secreted</location>
    </subcellularLocation>
</comment>
<dbReference type="GO" id="GO:0005576">
    <property type="term" value="C:extracellular region"/>
    <property type="evidence" value="ECO:0007669"/>
    <property type="project" value="UniProtKB-SubCell"/>
</dbReference>
<evidence type="ECO:0000313" key="7">
    <source>
        <dbReference type="EMBL" id="KAG5261154.1"/>
    </source>
</evidence>
<dbReference type="EMBL" id="JADWDJ010000024">
    <property type="protein sequence ID" value="KAG5261154.1"/>
    <property type="molecule type" value="Genomic_DNA"/>
</dbReference>
<reference evidence="7" key="1">
    <citation type="submission" date="2020-10" db="EMBL/GenBank/DDBJ databases">
        <title>Chromosome-scale genome assembly of the Allis shad, Alosa alosa.</title>
        <authorList>
            <person name="Margot Z."/>
            <person name="Christophe K."/>
            <person name="Cabau C."/>
            <person name="Louis A."/>
            <person name="Berthelot C."/>
            <person name="Parey E."/>
            <person name="Roest Crollius H."/>
            <person name="Montfort J."/>
            <person name="Robinson-Rechavi M."/>
            <person name="Bucao C."/>
            <person name="Bouchez O."/>
            <person name="Gislard M."/>
            <person name="Lluch J."/>
            <person name="Milhes M."/>
            <person name="Lampietro C."/>
            <person name="Lopez Roques C."/>
            <person name="Donnadieu C."/>
            <person name="Braasch I."/>
            <person name="Desvignes T."/>
            <person name="Postlethwait J."/>
            <person name="Bobe J."/>
            <person name="Guiguen Y."/>
        </authorList>
    </citation>
    <scope>NUCLEOTIDE SEQUENCE</scope>
    <source>
        <strain evidence="7">M-15738</strain>
        <tissue evidence="7">Blood</tissue>
    </source>
</reference>
<keyword evidence="3 5" id="KW-0732">Signal</keyword>
<dbReference type="PRINTS" id="PR00007">
    <property type="entry name" value="COMPLEMNTC1Q"/>
</dbReference>
<evidence type="ECO:0000313" key="8">
    <source>
        <dbReference type="Proteomes" id="UP000823561"/>
    </source>
</evidence>
<dbReference type="SMART" id="SM00110">
    <property type="entry name" value="C1Q"/>
    <property type="match status" value="1"/>
</dbReference>
<dbReference type="InterPro" id="IPR050822">
    <property type="entry name" value="Cerebellin_Synaptic_Org"/>
</dbReference>
<dbReference type="InterPro" id="IPR008983">
    <property type="entry name" value="Tumour_necrosis_fac-like_dom"/>
</dbReference>
<evidence type="ECO:0000256" key="3">
    <source>
        <dbReference type="ARBA" id="ARBA00022729"/>
    </source>
</evidence>
<evidence type="ECO:0000256" key="1">
    <source>
        <dbReference type="ARBA" id="ARBA00004613"/>
    </source>
</evidence>
<proteinExistence type="predicted"/>
<dbReference type="InterPro" id="IPR001073">
    <property type="entry name" value="C1q_dom"/>
</dbReference>
<evidence type="ECO:0000256" key="2">
    <source>
        <dbReference type="ARBA" id="ARBA00022525"/>
    </source>
</evidence>
<keyword evidence="8" id="KW-1185">Reference proteome</keyword>
<dbReference type="AlphaFoldDB" id="A0AAV6FEE3"/>
<feature type="chain" id="PRO_5043753284" description="C1q domain-containing protein" evidence="5">
    <location>
        <begin position="21"/>
        <end position="235"/>
    </location>
</feature>
<dbReference type="PROSITE" id="PS50871">
    <property type="entry name" value="C1Q"/>
    <property type="match status" value="1"/>
</dbReference>
<evidence type="ECO:0000256" key="4">
    <source>
        <dbReference type="SAM" id="Coils"/>
    </source>
</evidence>
<gene>
    <name evidence="7" type="ORF">AALO_G00300660</name>
</gene>
<comment type="caution">
    <text evidence="7">The sequence shown here is derived from an EMBL/GenBank/DDBJ whole genome shotgun (WGS) entry which is preliminary data.</text>
</comment>
<dbReference type="Proteomes" id="UP000823561">
    <property type="component" value="Chromosome 24"/>
</dbReference>
<name>A0AAV6FEE3_9TELE</name>
<dbReference type="SUPFAM" id="SSF49842">
    <property type="entry name" value="TNF-like"/>
    <property type="match status" value="1"/>
</dbReference>
<dbReference type="PANTHER" id="PTHR22923:SF102">
    <property type="entry name" value="CEREBELLIN 13-RELATED"/>
    <property type="match status" value="1"/>
</dbReference>
<dbReference type="Gene3D" id="2.60.120.40">
    <property type="match status" value="1"/>
</dbReference>
<keyword evidence="2" id="KW-0964">Secreted</keyword>
<evidence type="ECO:0000259" key="6">
    <source>
        <dbReference type="PROSITE" id="PS50871"/>
    </source>
</evidence>
<organism evidence="7 8">
    <name type="scientific">Alosa alosa</name>
    <name type="common">allis shad</name>
    <dbReference type="NCBI Taxonomy" id="278164"/>
    <lineage>
        <taxon>Eukaryota</taxon>
        <taxon>Metazoa</taxon>
        <taxon>Chordata</taxon>
        <taxon>Craniata</taxon>
        <taxon>Vertebrata</taxon>
        <taxon>Euteleostomi</taxon>
        <taxon>Actinopterygii</taxon>
        <taxon>Neopterygii</taxon>
        <taxon>Teleostei</taxon>
        <taxon>Clupei</taxon>
        <taxon>Clupeiformes</taxon>
        <taxon>Clupeoidei</taxon>
        <taxon>Clupeidae</taxon>
        <taxon>Alosa</taxon>
    </lineage>
</organism>
<feature type="domain" description="C1q" evidence="6">
    <location>
        <begin position="96"/>
        <end position="235"/>
    </location>
</feature>
<feature type="coiled-coil region" evidence="4">
    <location>
        <begin position="42"/>
        <end position="90"/>
    </location>
</feature>
<feature type="signal peptide" evidence="5">
    <location>
        <begin position="1"/>
        <end position="20"/>
    </location>
</feature>
<protein>
    <recommendedName>
        <fullName evidence="6">C1q domain-containing protein</fullName>
    </recommendedName>
</protein>
<dbReference type="PANTHER" id="PTHR22923">
    <property type="entry name" value="CEREBELLIN-RELATED"/>
    <property type="match status" value="1"/>
</dbReference>
<sequence>MAHTTLLLFAVLGCLSVGLGSKQRGDFSVTDMDMDTAKDGDIKALEARLNATEKELEKVKSDVQLLEKENQDIMAKLNDTVEELEKIKKQNGSTTTGGPKVAFSASLAASGEIYLKQSDASPNLVYKRIFTNTGDAYDSKTGTFTAPVKGIYFFSFSTFGYNDFLSGAILTKNGHYMVSSYDPPSTGDRGDTGGNSAILQLEKGERVSMRLWETSQVFDNLNGHTTFSGFLLFPL</sequence>
<dbReference type="Pfam" id="PF00386">
    <property type="entry name" value="C1q"/>
    <property type="match status" value="1"/>
</dbReference>
<keyword evidence="4" id="KW-0175">Coiled coil</keyword>